<evidence type="ECO:0000256" key="2">
    <source>
        <dbReference type="ARBA" id="ARBA00022917"/>
    </source>
</evidence>
<dbReference type="Proteomes" id="UP001162131">
    <property type="component" value="Unassembled WGS sequence"/>
</dbReference>
<evidence type="ECO:0000256" key="1">
    <source>
        <dbReference type="ARBA" id="ARBA00005422"/>
    </source>
</evidence>
<evidence type="ECO:0000313" key="5">
    <source>
        <dbReference type="Proteomes" id="UP001162131"/>
    </source>
</evidence>
<gene>
    <name evidence="4" type="ORF">BSTOLATCC_MIC55856</name>
</gene>
<dbReference type="InterPro" id="IPR036877">
    <property type="entry name" value="SUI1_dom_sf"/>
</dbReference>
<proteinExistence type="inferred from homology"/>
<dbReference type="AlphaFoldDB" id="A0AAU9KEQ3"/>
<feature type="domain" description="SUI1" evidence="3">
    <location>
        <begin position="25"/>
        <end position="96"/>
    </location>
</feature>
<dbReference type="PANTHER" id="PTHR10388">
    <property type="entry name" value="EUKARYOTIC TRANSLATION INITIATION FACTOR SUI1"/>
    <property type="match status" value="1"/>
</dbReference>
<dbReference type="SUPFAM" id="SSF55159">
    <property type="entry name" value="eIF1-like"/>
    <property type="match status" value="1"/>
</dbReference>
<name>A0AAU9KEQ3_9CILI</name>
<evidence type="ECO:0000259" key="3">
    <source>
        <dbReference type="PROSITE" id="PS50296"/>
    </source>
</evidence>
<dbReference type="InterPro" id="IPR005874">
    <property type="entry name" value="SUI1_euk"/>
</dbReference>
<reference evidence="4" key="1">
    <citation type="submission" date="2021-09" db="EMBL/GenBank/DDBJ databases">
        <authorList>
            <consortium name="AG Swart"/>
            <person name="Singh M."/>
            <person name="Singh A."/>
            <person name="Seah K."/>
            <person name="Emmerich C."/>
        </authorList>
    </citation>
    <scope>NUCLEOTIDE SEQUENCE</scope>
    <source>
        <strain evidence="4">ATCC30299</strain>
    </source>
</reference>
<dbReference type="Pfam" id="PF01253">
    <property type="entry name" value="SUI1"/>
    <property type="match status" value="1"/>
</dbReference>
<dbReference type="CDD" id="cd11566">
    <property type="entry name" value="eIF1_SUI1"/>
    <property type="match status" value="1"/>
</dbReference>
<keyword evidence="2" id="KW-0648">Protein biosynthesis</keyword>
<organism evidence="4 5">
    <name type="scientific">Blepharisma stoltei</name>
    <dbReference type="NCBI Taxonomy" id="1481888"/>
    <lineage>
        <taxon>Eukaryota</taxon>
        <taxon>Sar</taxon>
        <taxon>Alveolata</taxon>
        <taxon>Ciliophora</taxon>
        <taxon>Postciliodesmatophora</taxon>
        <taxon>Heterotrichea</taxon>
        <taxon>Heterotrichida</taxon>
        <taxon>Blepharismidae</taxon>
        <taxon>Blepharisma</taxon>
    </lineage>
</organism>
<comment type="caution">
    <text evidence="4">The sequence shown here is derived from an EMBL/GenBank/DDBJ whole genome shotgun (WGS) entry which is preliminary data.</text>
</comment>
<sequence length="108" mass="12399">MVDSIVSFGSNLPNDFEEPTSTNYVHIRIQQRNNRKCLTLIEGMPADIDLKKVLRYFKKTFSCNGTIVNNEENDEKIIQLTGDNRSQVAEFLKEECIVPEDCIKIHGH</sequence>
<dbReference type="PIRSF" id="PIRSF004499">
    <property type="entry name" value="SUI1_euk"/>
    <property type="match status" value="1"/>
</dbReference>
<dbReference type="PROSITE" id="PS50296">
    <property type="entry name" value="SUI1"/>
    <property type="match status" value="1"/>
</dbReference>
<dbReference type="EMBL" id="CAJZBQ010000054">
    <property type="protein sequence ID" value="CAG9332410.1"/>
    <property type="molecule type" value="Genomic_DNA"/>
</dbReference>
<evidence type="ECO:0000313" key="4">
    <source>
        <dbReference type="EMBL" id="CAG9332410.1"/>
    </source>
</evidence>
<comment type="similarity">
    <text evidence="1">Belongs to the SUI1 family.</text>
</comment>
<accession>A0AAU9KEQ3</accession>
<protein>
    <recommendedName>
        <fullName evidence="3">SUI1 domain-containing protein</fullName>
    </recommendedName>
</protein>
<keyword evidence="5" id="KW-1185">Reference proteome</keyword>
<dbReference type="GO" id="GO:0003743">
    <property type="term" value="F:translation initiation factor activity"/>
    <property type="evidence" value="ECO:0007669"/>
    <property type="project" value="InterPro"/>
</dbReference>
<dbReference type="Gene3D" id="3.30.780.10">
    <property type="entry name" value="SUI1-like domain"/>
    <property type="match status" value="1"/>
</dbReference>
<dbReference type="InterPro" id="IPR001950">
    <property type="entry name" value="SUI1"/>
</dbReference>